<feature type="binding site" evidence="6">
    <location>
        <position position="384"/>
    </location>
    <ligand>
        <name>Mg(2+)</name>
        <dbReference type="ChEBI" id="CHEBI:18420"/>
    </ligand>
</feature>
<dbReference type="PROSITE" id="PS01075">
    <property type="entry name" value="ACETATE_KINASE_1"/>
    <property type="match status" value="1"/>
</dbReference>
<dbReference type="PROSITE" id="PS01076">
    <property type="entry name" value="ACETATE_KINASE_2"/>
    <property type="match status" value="1"/>
</dbReference>
<dbReference type="GO" id="GO:0006085">
    <property type="term" value="P:acetyl-CoA biosynthetic process"/>
    <property type="evidence" value="ECO:0007669"/>
    <property type="project" value="UniProtKB-UniRule"/>
</dbReference>
<keyword evidence="4 6" id="KW-0418">Kinase</keyword>
<feature type="binding site" evidence="6">
    <location>
        <position position="14"/>
    </location>
    <ligand>
        <name>ATP</name>
        <dbReference type="ChEBI" id="CHEBI:30616"/>
    </ligand>
</feature>
<comment type="subcellular location">
    <subcellularLocation>
        <location evidence="6">Cytoplasm</location>
    </subcellularLocation>
</comment>
<evidence type="ECO:0000256" key="7">
    <source>
        <dbReference type="RuleBase" id="RU003835"/>
    </source>
</evidence>
<name>A0A2G6KCT1_9BACT</name>
<dbReference type="InterPro" id="IPR000890">
    <property type="entry name" value="Aliphatic_acid_kin_short-chain"/>
</dbReference>
<dbReference type="GO" id="GO:0005524">
    <property type="term" value="F:ATP binding"/>
    <property type="evidence" value="ECO:0007669"/>
    <property type="project" value="UniProtKB-KW"/>
</dbReference>
<evidence type="ECO:0000313" key="9">
    <source>
        <dbReference type="Proteomes" id="UP000230821"/>
    </source>
</evidence>
<dbReference type="PRINTS" id="PR00471">
    <property type="entry name" value="ACETATEKNASE"/>
</dbReference>
<keyword evidence="6" id="KW-0963">Cytoplasm</keyword>
<dbReference type="PANTHER" id="PTHR21060:SF15">
    <property type="entry name" value="ACETATE KINASE-RELATED"/>
    <property type="match status" value="1"/>
</dbReference>
<keyword evidence="2 6" id="KW-0808">Transferase</keyword>
<comment type="caution">
    <text evidence="8">The sequence shown here is derived from an EMBL/GenBank/DDBJ whole genome shotgun (WGS) entry which is preliminary data.</text>
</comment>
<sequence length="399" mass="43627">MKILVLNCGSSSVKYQLFDMTDESVLAKGMVERIGMTDAILTHRPAGGEKYKDVQPILEHGTAIKVVTKALIDPGHGVIKDITEIEAVGHRVVHGGEKLTESTIVDEGIKDAIKEYFELAPLHNPAHLKGILAAEKAMPDAPQVVVFDTAFHSTIPKYAYLYGLPYTLYQRYRIRRYGFHGTSHKFVANRMAELLGKPITELKIITCHLGNGASITAVDKGKSVDTSMGLTPLEGLIMGTRCGDIDPAIIPFVMAKEDISITEVDAMLNKHSGVLGITGLSSDMRDLEDAAAEGDERAQLALEMYCYRVRKYIGAYAAAMNGVDAIVFTAGVGESGPIPRSMLCPHLSYLGADFDLSANDFKGKEREISKPDSKVKLWVIPTNEELMIARDTMELTQKK</sequence>
<gene>
    <name evidence="6" type="primary">ackA</name>
    <name evidence="8" type="ORF">CSA56_11605</name>
</gene>
<comment type="subunit">
    <text evidence="6">Homodimer.</text>
</comment>
<dbReference type="SUPFAM" id="SSF53067">
    <property type="entry name" value="Actin-like ATPase domain"/>
    <property type="match status" value="2"/>
</dbReference>
<dbReference type="Proteomes" id="UP000230821">
    <property type="component" value="Unassembled WGS sequence"/>
</dbReference>
<comment type="catalytic activity">
    <reaction evidence="6">
        <text>acetate + ATP = acetyl phosphate + ADP</text>
        <dbReference type="Rhea" id="RHEA:11352"/>
        <dbReference type="ChEBI" id="CHEBI:22191"/>
        <dbReference type="ChEBI" id="CHEBI:30089"/>
        <dbReference type="ChEBI" id="CHEBI:30616"/>
        <dbReference type="ChEBI" id="CHEBI:456216"/>
        <dbReference type="EC" id="2.7.2.1"/>
    </reaction>
</comment>
<feature type="binding site" evidence="6">
    <location>
        <position position="91"/>
    </location>
    <ligand>
        <name>substrate</name>
    </ligand>
</feature>
<proteinExistence type="inferred from homology"/>
<comment type="pathway">
    <text evidence="6">Metabolic intermediate biosynthesis; acetyl-CoA biosynthesis; acetyl-CoA from acetate: step 1/2.</text>
</comment>
<comment type="cofactor">
    <cofactor evidence="6">
        <name>Mg(2+)</name>
        <dbReference type="ChEBI" id="CHEBI:18420"/>
    </cofactor>
    <cofactor evidence="6">
        <name>Mn(2+)</name>
        <dbReference type="ChEBI" id="CHEBI:29035"/>
    </cofactor>
    <text evidence="6">Mg(2+). Can also accept Mn(2+).</text>
</comment>
<evidence type="ECO:0000256" key="3">
    <source>
        <dbReference type="ARBA" id="ARBA00022741"/>
    </source>
</evidence>
<keyword evidence="6" id="KW-0479">Metal-binding</keyword>
<evidence type="ECO:0000256" key="4">
    <source>
        <dbReference type="ARBA" id="ARBA00022777"/>
    </source>
</evidence>
<dbReference type="EC" id="2.7.2.1" evidence="6"/>
<dbReference type="Gene3D" id="3.30.420.40">
    <property type="match status" value="2"/>
</dbReference>
<dbReference type="PANTHER" id="PTHR21060">
    <property type="entry name" value="ACETATE KINASE"/>
    <property type="match status" value="1"/>
</dbReference>
<feature type="binding site" evidence="6">
    <location>
        <begin position="283"/>
        <end position="285"/>
    </location>
    <ligand>
        <name>ATP</name>
        <dbReference type="ChEBI" id="CHEBI:30616"/>
    </ligand>
</feature>
<comment type="function">
    <text evidence="6">Catalyzes the formation of acetyl phosphate from acetate and ATP. Can also catalyze the reverse reaction.</text>
</comment>
<evidence type="ECO:0000256" key="5">
    <source>
        <dbReference type="ARBA" id="ARBA00022840"/>
    </source>
</evidence>
<dbReference type="InterPro" id="IPR043129">
    <property type="entry name" value="ATPase_NBD"/>
</dbReference>
<keyword evidence="3 6" id="KW-0547">Nucleotide-binding</keyword>
<evidence type="ECO:0000256" key="1">
    <source>
        <dbReference type="ARBA" id="ARBA00008748"/>
    </source>
</evidence>
<feature type="binding site" evidence="6">
    <location>
        <position position="7"/>
    </location>
    <ligand>
        <name>Mg(2+)</name>
        <dbReference type="ChEBI" id="CHEBI:18420"/>
    </ligand>
</feature>
<protein>
    <recommendedName>
        <fullName evidence="6">Acetate kinase</fullName>
        <ecNumber evidence="6">2.7.2.1</ecNumber>
    </recommendedName>
    <alternativeName>
        <fullName evidence="6">Acetokinase</fullName>
    </alternativeName>
</protein>
<dbReference type="InterPro" id="IPR023865">
    <property type="entry name" value="Aliphatic_acid_kinase_CS"/>
</dbReference>
<dbReference type="GO" id="GO:0008776">
    <property type="term" value="F:acetate kinase activity"/>
    <property type="evidence" value="ECO:0007669"/>
    <property type="project" value="UniProtKB-UniRule"/>
</dbReference>
<dbReference type="GO" id="GO:0006083">
    <property type="term" value="P:acetate metabolic process"/>
    <property type="evidence" value="ECO:0007669"/>
    <property type="project" value="TreeGrafter"/>
</dbReference>
<dbReference type="CDD" id="cd24010">
    <property type="entry name" value="ASKHA_NBD_AcK_PK"/>
    <property type="match status" value="1"/>
</dbReference>
<keyword evidence="6" id="KW-0460">Magnesium</keyword>
<comment type="similarity">
    <text evidence="1 6 7">Belongs to the acetokinase family.</text>
</comment>
<dbReference type="UniPathway" id="UPA00340">
    <property type="reaction ID" value="UER00458"/>
</dbReference>
<comment type="caution">
    <text evidence="6">Lacks conserved residue(s) required for the propagation of feature annotation.</text>
</comment>
<feature type="active site" description="Proton donor/acceptor" evidence="6">
    <location>
        <position position="148"/>
    </location>
</feature>
<keyword evidence="5 6" id="KW-0067">ATP-binding</keyword>
<dbReference type="GO" id="GO:0005737">
    <property type="term" value="C:cytoplasm"/>
    <property type="evidence" value="ECO:0007669"/>
    <property type="project" value="UniProtKB-SubCell"/>
</dbReference>
<dbReference type="PIRSF" id="PIRSF000722">
    <property type="entry name" value="Acetate_prop_kin"/>
    <property type="match status" value="1"/>
</dbReference>
<feature type="site" description="Transition state stabilizer" evidence="6">
    <location>
        <position position="241"/>
    </location>
</feature>
<dbReference type="Pfam" id="PF00871">
    <property type="entry name" value="Acetate_kinase"/>
    <property type="match status" value="1"/>
</dbReference>
<dbReference type="GO" id="GO:0000287">
    <property type="term" value="F:magnesium ion binding"/>
    <property type="evidence" value="ECO:0007669"/>
    <property type="project" value="UniProtKB-UniRule"/>
</dbReference>
<dbReference type="AlphaFoldDB" id="A0A2G6KCT1"/>
<dbReference type="NCBIfam" id="TIGR00016">
    <property type="entry name" value="ackA"/>
    <property type="match status" value="1"/>
</dbReference>
<reference evidence="8 9" key="1">
    <citation type="submission" date="2017-10" db="EMBL/GenBank/DDBJ databases">
        <title>Novel microbial diversity and functional potential in the marine mammal oral microbiome.</title>
        <authorList>
            <person name="Dudek N.K."/>
            <person name="Sun C.L."/>
            <person name="Burstein D."/>
            <person name="Kantor R.S."/>
            <person name="Aliaga Goltsman D.S."/>
            <person name="Bik E.M."/>
            <person name="Thomas B.C."/>
            <person name="Banfield J.F."/>
            <person name="Relman D.A."/>
        </authorList>
    </citation>
    <scope>NUCLEOTIDE SEQUENCE [LARGE SCALE GENOMIC DNA]</scope>
    <source>
        <strain evidence="8">DOLJORAL78_47_16</strain>
    </source>
</reference>
<evidence type="ECO:0000256" key="2">
    <source>
        <dbReference type="ARBA" id="ARBA00022679"/>
    </source>
</evidence>
<dbReference type="HAMAP" id="MF_00020">
    <property type="entry name" value="Acetate_kinase"/>
    <property type="match status" value="1"/>
</dbReference>
<organism evidence="8 9">
    <name type="scientific">candidate division KSB3 bacterium</name>
    <dbReference type="NCBI Taxonomy" id="2044937"/>
    <lineage>
        <taxon>Bacteria</taxon>
        <taxon>candidate division KSB3</taxon>
    </lineage>
</organism>
<dbReference type="InterPro" id="IPR004372">
    <property type="entry name" value="Ac/propionate_kinase"/>
</dbReference>
<evidence type="ECO:0000313" key="8">
    <source>
        <dbReference type="EMBL" id="PIE33445.1"/>
    </source>
</evidence>
<feature type="site" description="Transition state stabilizer" evidence="6">
    <location>
        <position position="180"/>
    </location>
</feature>
<evidence type="ECO:0000256" key="6">
    <source>
        <dbReference type="HAMAP-Rule" id="MF_00020"/>
    </source>
</evidence>
<accession>A0A2G6KCT1</accession>
<dbReference type="EMBL" id="PDSK01000098">
    <property type="protein sequence ID" value="PIE33445.1"/>
    <property type="molecule type" value="Genomic_DNA"/>
</dbReference>
<feature type="binding site" evidence="6">
    <location>
        <begin position="208"/>
        <end position="212"/>
    </location>
    <ligand>
        <name>ATP</name>
        <dbReference type="ChEBI" id="CHEBI:30616"/>
    </ligand>
</feature>